<comment type="subcellular location">
    <subcellularLocation>
        <location evidence="1">Nucleus</location>
    </subcellularLocation>
</comment>
<feature type="non-terminal residue" evidence="6">
    <location>
        <position position="371"/>
    </location>
</feature>
<dbReference type="PROSITE" id="PS51073">
    <property type="entry name" value="RPEL"/>
    <property type="match status" value="2"/>
</dbReference>
<evidence type="ECO:0000256" key="3">
    <source>
        <dbReference type="ARBA" id="ARBA00023242"/>
    </source>
</evidence>
<keyword evidence="7" id="KW-1185">Reference proteome</keyword>
<dbReference type="SMART" id="SM00707">
    <property type="entry name" value="RPEL"/>
    <property type="match status" value="2"/>
</dbReference>
<evidence type="ECO:0000313" key="7">
    <source>
        <dbReference type="Proteomes" id="UP000194236"/>
    </source>
</evidence>
<proteinExistence type="predicted"/>
<reference evidence="6 7" key="1">
    <citation type="submission" date="2017-03" db="EMBL/GenBank/DDBJ databases">
        <title>Genome Survey of Euroglyphus maynei.</title>
        <authorList>
            <person name="Arlian L.G."/>
            <person name="Morgan M.S."/>
            <person name="Rider S.D."/>
        </authorList>
    </citation>
    <scope>NUCLEOTIDE SEQUENCE [LARGE SCALE GENOMIC DNA]</scope>
    <source>
        <strain evidence="6">Arlian Lab</strain>
        <tissue evidence="6">Whole body</tissue>
    </source>
</reference>
<dbReference type="InterPro" id="IPR004018">
    <property type="entry name" value="RPEL_repeat"/>
</dbReference>
<feature type="compositionally biased region" description="Polar residues" evidence="5">
    <location>
        <begin position="314"/>
        <end position="330"/>
    </location>
</feature>
<comment type="caution">
    <text evidence="6">The sequence shown here is derived from an EMBL/GenBank/DDBJ whole genome shotgun (WGS) entry which is preliminary data.</text>
</comment>
<dbReference type="Pfam" id="PF02755">
    <property type="entry name" value="RPEL"/>
    <property type="match status" value="2"/>
</dbReference>
<feature type="compositionally biased region" description="Low complexity" evidence="5">
    <location>
        <begin position="158"/>
        <end position="171"/>
    </location>
</feature>
<feature type="compositionally biased region" description="Basic residues" evidence="5">
    <location>
        <begin position="291"/>
        <end position="306"/>
    </location>
</feature>
<evidence type="ECO:0000256" key="2">
    <source>
        <dbReference type="ARBA" id="ARBA00022737"/>
    </source>
</evidence>
<feature type="region of interest" description="Disordered" evidence="5">
    <location>
        <begin position="152"/>
        <end position="171"/>
    </location>
</feature>
<feature type="repeat" description="RPEL" evidence="4">
    <location>
        <begin position="96"/>
        <end position="121"/>
    </location>
</feature>
<dbReference type="OrthoDB" id="197676at2759"/>
<dbReference type="EMBL" id="MUJZ01062585">
    <property type="protein sequence ID" value="OTF71098.1"/>
    <property type="molecule type" value="Genomic_DNA"/>
</dbReference>
<organism evidence="6 7">
    <name type="scientific">Euroglyphus maynei</name>
    <name type="common">Mayne's house dust mite</name>
    <dbReference type="NCBI Taxonomy" id="6958"/>
    <lineage>
        <taxon>Eukaryota</taxon>
        <taxon>Metazoa</taxon>
        <taxon>Ecdysozoa</taxon>
        <taxon>Arthropoda</taxon>
        <taxon>Chelicerata</taxon>
        <taxon>Arachnida</taxon>
        <taxon>Acari</taxon>
        <taxon>Acariformes</taxon>
        <taxon>Sarcoptiformes</taxon>
        <taxon>Astigmata</taxon>
        <taxon>Psoroptidia</taxon>
        <taxon>Analgoidea</taxon>
        <taxon>Pyroglyphidae</taxon>
        <taxon>Pyroglyphinae</taxon>
        <taxon>Euroglyphus</taxon>
    </lineage>
</organism>
<feature type="region of interest" description="Disordered" evidence="5">
    <location>
        <begin position="278"/>
        <end position="330"/>
    </location>
</feature>
<dbReference type="Proteomes" id="UP000194236">
    <property type="component" value="Unassembled WGS sequence"/>
</dbReference>
<dbReference type="PANTHER" id="PTHR22793">
    <property type="entry name" value="MYOCARDIN-RELATED TRANSCRIPTION FACTOR-RELATED"/>
    <property type="match status" value="1"/>
</dbReference>
<accession>A0A1Y3ATE6</accession>
<dbReference type="Gene3D" id="6.10.150.10">
    <property type="match status" value="1"/>
</dbReference>
<feature type="repeat" description="RPEL" evidence="4">
    <location>
        <begin position="52"/>
        <end position="77"/>
    </location>
</feature>
<dbReference type="GO" id="GO:0005634">
    <property type="term" value="C:nucleus"/>
    <property type="evidence" value="ECO:0007669"/>
    <property type="project" value="UniProtKB-SubCell"/>
</dbReference>
<sequence>MCSSIRVFYPVSNNPSYIQFSFICLFFLVSAPKSSPAFYEQKQRLERAKTGDYLKHKIQRRPHRDELVHQHILEQEVFDPSYYEQERKLKRARLADDLNERLSHRPGPLELIKGNILHADLSLEQAIKEGQIIFKKTCEGEIIKNPPKRFVFEEESSSDSSTPSPSLNLSQQQNRLANAPYILSNTTPSASIVSIPTIEKEPPPTTVIPTVSYIVTTNVLQSSQPTNSTVYITTHPTTTAHSLMTSTNVASIQQPQVLSTINSGQNFGGSPKQLIKSIQQPEANAQISQPKSKKVKSKSTPKTRVIKFHEYTGPPNSGRTKNQTGWTSNPTTIETSYELLLKQQQLILQWQLESQQQQNSTNQQPIPTSNK</sequence>
<evidence type="ECO:0000256" key="5">
    <source>
        <dbReference type="SAM" id="MobiDB-lite"/>
    </source>
</evidence>
<keyword evidence="3" id="KW-0539">Nucleus</keyword>
<evidence type="ECO:0000313" key="6">
    <source>
        <dbReference type="EMBL" id="OTF71098.1"/>
    </source>
</evidence>
<evidence type="ECO:0000256" key="4">
    <source>
        <dbReference type="PROSITE-ProRule" id="PRU00401"/>
    </source>
</evidence>
<gene>
    <name evidence="6" type="ORF">BLA29_007067</name>
</gene>
<dbReference type="Gene3D" id="6.10.140.2040">
    <property type="match status" value="1"/>
</dbReference>
<dbReference type="AlphaFoldDB" id="A0A1Y3ATE6"/>
<dbReference type="PANTHER" id="PTHR22793:SF12">
    <property type="entry name" value="MYOCARDIN-RELATED TRANSCRIPTION FACTOR, ISOFORM H"/>
    <property type="match status" value="1"/>
</dbReference>
<dbReference type="GO" id="GO:0003713">
    <property type="term" value="F:transcription coactivator activity"/>
    <property type="evidence" value="ECO:0007669"/>
    <property type="project" value="TreeGrafter"/>
</dbReference>
<protein>
    <submittedName>
        <fullName evidence="6">RPEL repeat containing protein</fullName>
    </submittedName>
</protein>
<dbReference type="GO" id="GO:0045944">
    <property type="term" value="P:positive regulation of transcription by RNA polymerase II"/>
    <property type="evidence" value="ECO:0007669"/>
    <property type="project" value="TreeGrafter"/>
</dbReference>
<evidence type="ECO:0000256" key="1">
    <source>
        <dbReference type="ARBA" id="ARBA00004123"/>
    </source>
</evidence>
<feature type="compositionally biased region" description="Polar residues" evidence="5">
    <location>
        <begin position="278"/>
        <end position="289"/>
    </location>
</feature>
<name>A0A1Y3ATE6_EURMA</name>
<dbReference type="InterPro" id="IPR043451">
    <property type="entry name" value="Myocardin-like"/>
</dbReference>
<keyword evidence="2" id="KW-0677">Repeat</keyword>